<keyword evidence="3" id="KW-1185">Reference proteome</keyword>
<reference evidence="2" key="1">
    <citation type="journal article" date="2023" name="Science">
        <title>Genome structures resolve the early diversification of teleost fishes.</title>
        <authorList>
            <person name="Parey E."/>
            <person name="Louis A."/>
            <person name="Montfort J."/>
            <person name="Bouchez O."/>
            <person name="Roques C."/>
            <person name="Iampietro C."/>
            <person name="Lluch J."/>
            <person name="Castinel A."/>
            <person name="Donnadieu C."/>
            <person name="Desvignes T."/>
            <person name="Floi Bucao C."/>
            <person name="Jouanno E."/>
            <person name="Wen M."/>
            <person name="Mejri S."/>
            <person name="Dirks R."/>
            <person name="Jansen H."/>
            <person name="Henkel C."/>
            <person name="Chen W.J."/>
            <person name="Zahm M."/>
            <person name="Cabau C."/>
            <person name="Klopp C."/>
            <person name="Thompson A.W."/>
            <person name="Robinson-Rechavi M."/>
            <person name="Braasch I."/>
            <person name="Lecointre G."/>
            <person name="Bobe J."/>
            <person name="Postlethwait J.H."/>
            <person name="Berthelot C."/>
            <person name="Roest Crollius H."/>
            <person name="Guiguen Y."/>
        </authorList>
    </citation>
    <scope>NUCLEOTIDE SEQUENCE</scope>
    <source>
        <strain evidence="2">WJC10195</strain>
    </source>
</reference>
<evidence type="ECO:0000313" key="2">
    <source>
        <dbReference type="EMBL" id="KAJ8344562.1"/>
    </source>
</evidence>
<sequence>MRTSAKSVHTNSDVAWARSGTGSEESRSRMISCFPLYRPRRLEICFLVHLAAVLPPPRGPQAWRSIAYAFGELPPQSFRARWPG</sequence>
<organism evidence="2 3">
    <name type="scientific">Synaphobranchus kaupii</name>
    <name type="common">Kaup's arrowtooth eel</name>
    <dbReference type="NCBI Taxonomy" id="118154"/>
    <lineage>
        <taxon>Eukaryota</taxon>
        <taxon>Metazoa</taxon>
        <taxon>Chordata</taxon>
        <taxon>Craniata</taxon>
        <taxon>Vertebrata</taxon>
        <taxon>Euteleostomi</taxon>
        <taxon>Actinopterygii</taxon>
        <taxon>Neopterygii</taxon>
        <taxon>Teleostei</taxon>
        <taxon>Anguilliformes</taxon>
        <taxon>Synaphobranchidae</taxon>
        <taxon>Synaphobranchus</taxon>
    </lineage>
</organism>
<evidence type="ECO:0000256" key="1">
    <source>
        <dbReference type="SAM" id="MobiDB-lite"/>
    </source>
</evidence>
<dbReference type="AlphaFoldDB" id="A0A9Q1IM08"/>
<feature type="region of interest" description="Disordered" evidence="1">
    <location>
        <begin position="1"/>
        <end position="27"/>
    </location>
</feature>
<feature type="compositionally biased region" description="Polar residues" evidence="1">
    <location>
        <begin position="1"/>
        <end position="13"/>
    </location>
</feature>
<name>A0A9Q1IM08_SYNKA</name>
<protein>
    <submittedName>
        <fullName evidence="2">Uncharacterized protein</fullName>
    </submittedName>
</protein>
<proteinExistence type="predicted"/>
<gene>
    <name evidence="2" type="ORF">SKAU_G00318910</name>
</gene>
<comment type="caution">
    <text evidence="2">The sequence shown here is derived from an EMBL/GenBank/DDBJ whole genome shotgun (WGS) entry which is preliminary data.</text>
</comment>
<dbReference type="EMBL" id="JAINUF010000013">
    <property type="protein sequence ID" value="KAJ8344562.1"/>
    <property type="molecule type" value="Genomic_DNA"/>
</dbReference>
<accession>A0A9Q1IM08</accession>
<dbReference type="Proteomes" id="UP001152622">
    <property type="component" value="Chromosome 13"/>
</dbReference>
<evidence type="ECO:0000313" key="3">
    <source>
        <dbReference type="Proteomes" id="UP001152622"/>
    </source>
</evidence>